<accession>A0ABW1JPE8</accession>
<protein>
    <submittedName>
        <fullName evidence="1">Uncharacterized protein</fullName>
    </submittedName>
</protein>
<dbReference type="Proteomes" id="UP001596223">
    <property type="component" value="Unassembled WGS sequence"/>
</dbReference>
<reference evidence="2" key="1">
    <citation type="journal article" date="2019" name="Int. J. Syst. Evol. Microbiol.">
        <title>The Global Catalogue of Microorganisms (GCM) 10K type strain sequencing project: providing services to taxonomists for standard genome sequencing and annotation.</title>
        <authorList>
            <consortium name="The Broad Institute Genomics Platform"/>
            <consortium name="The Broad Institute Genome Sequencing Center for Infectious Disease"/>
            <person name="Wu L."/>
            <person name="Ma J."/>
        </authorList>
    </citation>
    <scope>NUCLEOTIDE SEQUENCE [LARGE SCALE GENOMIC DNA]</scope>
    <source>
        <strain evidence="2">CCUG 36956</strain>
    </source>
</reference>
<evidence type="ECO:0000313" key="1">
    <source>
        <dbReference type="EMBL" id="MFC6010786.1"/>
    </source>
</evidence>
<organism evidence="1 2">
    <name type="scientific">Nocardia lasii</name>
    <dbReference type="NCBI Taxonomy" id="1616107"/>
    <lineage>
        <taxon>Bacteria</taxon>
        <taxon>Bacillati</taxon>
        <taxon>Actinomycetota</taxon>
        <taxon>Actinomycetes</taxon>
        <taxon>Mycobacteriales</taxon>
        <taxon>Nocardiaceae</taxon>
        <taxon>Nocardia</taxon>
    </lineage>
</organism>
<sequence length="87" mass="9278">MAAASTAVVVAEVVVVGELPASVDVLWIAAGGVVGVGPHEVEQIAAAIATDPTINARMFPLVMNERVRIDRDDTHRDLIPTLLRRPR</sequence>
<comment type="caution">
    <text evidence="1">The sequence shown here is derived from an EMBL/GenBank/DDBJ whole genome shotgun (WGS) entry which is preliminary data.</text>
</comment>
<gene>
    <name evidence="1" type="ORF">ACFP3H_06950</name>
</gene>
<proteinExistence type="predicted"/>
<evidence type="ECO:0000313" key="2">
    <source>
        <dbReference type="Proteomes" id="UP001596223"/>
    </source>
</evidence>
<name>A0ABW1JPE8_9NOCA</name>
<dbReference type="EMBL" id="JBHSQN010000002">
    <property type="protein sequence ID" value="MFC6010786.1"/>
    <property type="molecule type" value="Genomic_DNA"/>
</dbReference>
<keyword evidence="2" id="KW-1185">Reference proteome</keyword>